<evidence type="ECO:0000256" key="4">
    <source>
        <dbReference type="RuleBase" id="RU367072"/>
    </source>
</evidence>
<dbReference type="SUPFAM" id="SSF48371">
    <property type="entry name" value="ARM repeat"/>
    <property type="match status" value="1"/>
</dbReference>
<evidence type="ECO:0000256" key="3">
    <source>
        <dbReference type="ARBA" id="ARBA00023242"/>
    </source>
</evidence>
<evidence type="ECO:0000259" key="6">
    <source>
        <dbReference type="Pfam" id="PF12460"/>
    </source>
</evidence>
<reference evidence="8" key="1">
    <citation type="submission" date="2018-03" db="EMBL/GenBank/DDBJ databases">
        <authorList>
            <person name="Guldener U."/>
        </authorList>
    </citation>
    <scope>NUCLEOTIDE SEQUENCE</scope>
</reference>
<evidence type="ECO:0000313" key="9">
    <source>
        <dbReference type="Proteomes" id="UP001187682"/>
    </source>
</evidence>
<feature type="region of interest" description="Disordered" evidence="5">
    <location>
        <begin position="681"/>
        <end position="700"/>
    </location>
</feature>
<dbReference type="GO" id="GO:0005634">
    <property type="term" value="C:nucleus"/>
    <property type="evidence" value="ECO:0007669"/>
    <property type="project" value="UniProtKB-SubCell"/>
</dbReference>
<sequence>MADFKQLALEFVLTEDKENQVRIATKAAESIKSSPSSSLPVARWVESIRPWMPGSEDAGMPDAGDGASTGDIIARARALQFLASTLQVLDEDVLIPAHIKLLNTFFGAMFSVDHKAGILPSAQALTTISSLKAFPAHAGHEIIRNVCAMGDDFQKQVAETRLAIFDLFYHLIADPKVANDLKLRHSTYDFVDQMLSLFGNERDPKNLIRWFSIIEILLTKYSPPPELTEKMFGAYSAYFPISLRTSKHPSGITPEDLKLALRACFAADDRVASHAIPFLIQKLNQGEGVSVDVKLDILRTLKACVVRYQTPQASVVPFVSKIWNCLKYEVRNGEVEETINATLEMIRAMAARLEGDALRNFILTVLRECLDDLSNPTYAAQAGKLLVCTASASVSAFVLILSPAAKQVMEDLRHTKSRDHKRDLLSLLNAILGVRSLFTNGEAGISGDDLVAMELTEPVLHSLFDLAYKPCLQSPDALVSKKAVEGMGILVEQKSSASKDKLLLDDETCTVISSSLIDRLVNPMDDLVDEVVVALQKVVMAWPPALSALIDRSLGALTSPSVKEGSAEDLTALTSRLAFIACSELPKKPADTFTYFISLASQLLKNLGLLLDGPETSMELLTVYPAALQTAMRYLRDALDARLQTDVSNLEFPEAITNQTWGTYVSTKYPALVSIDAPLSEPEKMDCSEDPSSTGSTTLEPSQAYNDYFLICLHISRQLYRRSTRVVVPGDEGSSPFLALSEEISRAGDSVGNWQGQYIHLVSSLATFTVGLLSQSQQSRLRLHEDVIALFRGGDIVSSPLGGEARLKDTLLAPTQPSSVYEKQGLGDLPPRSSLKQCFPIPLALGILQPLHQKVVASLFENGFGQEFIVSTLLALDERVSDPKLGYFLLILANKFKVEAIPKALSLTEYQVKAIVEGTGLTGPDGEAQPVSPDVRTSLAKDIYAVVAGVLRRYTGSSLRQVFSSLLRGPANPEYGHILAREFDIIFRPHPCLKKELNAAVKPLWSQKAYLNLVKPMLPLAWPKRQDASADDATTELSRANYSVAALSCVKHLDYGIYADDAPDFIRLALCALQNLPVGPDAEAALHVLETVAKESPEILEPFLKSVIDACTSLVSGEGAPDLSWMPAGFVPARDGGARVAARCRNLAVVLLGYFPARFDHERLRGVGPRVGRLLAIASGDGVRAVRKAALAARLAWADVR</sequence>
<feature type="compositionally biased region" description="Polar residues" evidence="5">
    <location>
        <begin position="690"/>
        <end position="700"/>
    </location>
</feature>
<proteinExistence type="inferred from homology"/>
<dbReference type="GO" id="GO:0051604">
    <property type="term" value="P:protein maturation"/>
    <property type="evidence" value="ECO:0007669"/>
    <property type="project" value="UniProtKB-UniRule"/>
</dbReference>
<evidence type="ECO:0000259" key="7">
    <source>
        <dbReference type="Pfam" id="PF14500"/>
    </source>
</evidence>
<dbReference type="GO" id="GO:0016226">
    <property type="term" value="P:iron-sulfur cluster assembly"/>
    <property type="evidence" value="ECO:0007669"/>
    <property type="project" value="UniProtKB-UniRule"/>
</dbReference>
<dbReference type="EMBL" id="ONZQ02000001">
    <property type="protein sequence ID" value="SPN97774.1"/>
    <property type="molecule type" value="Genomic_DNA"/>
</dbReference>
<keyword evidence="9" id="KW-1185">Reference proteome</keyword>
<evidence type="ECO:0000256" key="2">
    <source>
        <dbReference type="ARBA" id="ARBA00022737"/>
    </source>
</evidence>
<dbReference type="InterPro" id="IPR039920">
    <property type="entry name" value="MMS19"/>
</dbReference>
<name>A0AAE8MSB4_9PEZI</name>
<evidence type="ECO:0000313" key="8">
    <source>
        <dbReference type="EMBL" id="SPN97774.1"/>
    </source>
</evidence>
<feature type="domain" description="MMS19 N-terminal" evidence="7">
    <location>
        <begin position="70"/>
        <end position="330"/>
    </location>
</feature>
<dbReference type="InterPro" id="IPR024687">
    <property type="entry name" value="MMS19_C"/>
</dbReference>
<dbReference type="Proteomes" id="UP001187682">
    <property type="component" value="Unassembled WGS sequence"/>
</dbReference>
<comment type="function">
    <text evidence="4">Key component of the cytosolic iron-sulfur protein assembly (CIA) complex, a multiprotein complex that mediates the incorporation of iron-sulfur cluster into apoproteins specifically involved in DNA metabolism and genomic integrity. In the CIA complex, MMS19 acts as an adapter between early-acting CIA components and a subset of cellular target iron-sulfur proteins.</text>
</comment>
<keyword evidence="3 4" id="KW-0539">Nucleus</keyword>
<comment type="caution">
    <text evidence="8">The sequence shown here is derived from an EMBL/GenBank/DDBJ whole genome shotgun (WGS) entry which is preliminary data.</text>
</comment>
<dbReference type="AlphaFoldDB" id="A0AAE8MSB4"/>
<keyword evidence="2" id="KW-0677">Repeat</keyword>
<dbReference type="Pfam" id="PF14500">
    <property type="entry name" value="MMS19_N"/>
    <property type="match status" value="1"/>
</dbReference>
<keyword evidence="4" id="KW-0234">DNA repair</keyword>
<dbReference type="PANTHER" id="PTHR12891:SF0">
    <property type="entry name" value="MMS19 NUCLEOTIDE EXCISION REPAIR PROTEIN HOMOLOG"/>
    <property type="match status" value="1"/>
</dbReference>
<comment type="subcellular location">
    <subcellularLocation>
        <location evidence="1 4">Nucleus</location>
    </subcellularLocation>
</comment>
<evidence type="ECO:0000256" key="1">
    <source>
        <dbReference type="ARBA" id="ARBA00004123"/>
    </source>
</evidence>
<accession>A0AAE8MSB4</accession>
<feature type="domain" description="MMS19 C-terminal" evidence="6">
    <location>
        <begin position="757"/>
        <end position="1112"/>
    </location>
</feature>
<dbReference type="Pfam" id="PF12460">
    <property type="entry name" value="MMS19_C"/>
    <property type="match status" value="1"/>
</dbReference>
<protein>
    <recommendedName>
        <fullName evidence="4">MMS19 nucleotide excision repair protein</fullName>
    </recommendedName>
</protein>
<dbReference type="GO" id="GO:0006281">
    <property type="term" value="P:DNA repair"/>
    <property type="evidence" value="ECO:0007669"/>
    <property type="project" value="UniProtKB-UniRule"/>
</dbReference>
<dbReference type="PANTHER" id="PTHR12891">
    <property type="entry name" value="DNA REPAIR/TRANSCRIPTION PROTEIN MET18/MMS19"/>
    <property type="match status" value="1"/>
</dbReference>
<gene>
    <name evidence="8" type="ORF">DNG_01287</name>
</gene>
<dbReference type="InterPro" id="IPR029240">
    <property type="entry name" value="MMS19_N"/>
</dbReference>
<comment type="similarity">
    <text evidence="4">Belongs to the MET18/MMS19 family.</text>
</comment>
<dbReference type="GO" id="GO:0097361">
    <property type="term" value="C:cytosolic [4Fe-4S] assembly targeting complex"/>
    <property type="evidence" value="ECO:0007669"/>
    <property type="project" value="UniProtKB-UniRule"/>
</dbReference>
<keyword evidence="4" id="KW-0227">DNA damage</keyword>
<evidence type="ECO:0000256" key="5">
    <source>
        <dbReference type="SAM" id="MobiDB-lite"/>
    </source>
</evidence>
<dbReference type="InterPro" id="IPR016024">
    <property type="entry name" value="ARM-type_fold"/>
</dbReference>
<organism evidence="8 9">
    <name type="scientific">Cephalotrichum gorgonifer</name>
    <dbReference type="NCBI Taxonomy" id="2041049"/>
    <lineage>
        <taxon>Eukaryota</taxon>
        <taxon>Fungi</taxon>
        <taxon>Dikarya</taxon>
        <taxon>Ascomycota</taxon>
        <taxon>Pezizomycotina</taxon>
        <taxon>Sordariomycetes</taxon>
        <taxon>Hypocreomycetidae</taxon>
        <taxon>Microascales</taxon>
        <taxon>Microascaceae</taxon>
        <taxon>Cephalotrichum</taxon>
    </lineage>
</organism>